<feature type="chain" id="PRO_5029771468" description="Lipoprotein" evidence="1">
    <location>
        <begin position="24"/>
        <end position="239"/>
    </location>
</feature>
<dbReference type="EMBL" id="CP051672">
    <property type="protein sequence ID" value="QJE27902.1"/>
    <property type="molecule type" value="Genomic_DNA"/>
</dbReference>
<evidence type="ECO:0000313" key="3">
    <source>
        <dbReference type="Proteomes" id="UP000501982"/>
    </source>
</evidence>
<evidence type="ECO:0008006" key="4">
    <source>
        <dbReference type="Google" id="ProtNLM"/>
    </source>
</evidence>
<gene>
    <name evidence="2" type="ORF">HHO38_05925</name>
</gene>
<name>A0A7L5EGY5_PARDI</name>
<dbReference type="Proteomes" id="UP000501982">
    <property type="component" value="Chromosome"/>
</dbReference>
<evidence type="ECO:0000313" key="2">
    <source>
        <dbReference type="EMBL" id="QJE27902.1"/>
    </source>
</evidence>
<dbReference type="GeneID" id="65535905"/>
<proteinExistence type="predicted"/>
<reference evidence="2 3" key="1">
    <citation type="submission" date="2020-04" db="EMBL/GenBank/DDBJ databases">
        <title>Complete Genomes and Methylome analysis of CBBP consortium that reverse antibiotic-induced susceptibility to vancomycin-resistant Enterococcus faecium infection.</title>
        <authorList>
            <person name="Fomenkov A."/>
            <person name="Zhang Z."/>
            <person name="Pamer E."/>
            <person name="Roberts R.J."/>
        </authorList>
    </citation>
    <scope>NUCLEOTIDE SEQUENCE [LARGE SCALE GENOMIC DNA]</scope>
    <source>
        <strain evidence="3">CBBP</strain>
    </source>
</reference>
<organism evidence="2 3">
    <name type="scientific">Parabacteroides distasonis</name>
    <dbReference type="NCBI Taxonomy" id="823"/>
    <lineage>
        <taxon>Bacteria</taxon>
        <taxon>Pseudomonadati</taxon>
        <taxon>Bacteroidota</taxon>
        <taxon>Bacteroidia</taxon>
        <taxon>Bacteroidales</taxon>
        <taxon>Tannerellaceae</taxon>
        <taxon>Parabacteroides</taxon>
    </lineage>
</organism>
<keyword evidence="1" id="KW-0732">Signal</keyword>
<accession>A0A7L5EGY5</accession>
<dbReference type="PROSITE" id="PS51257">
    <property type="entry name" value="PROKAR_LIPOPROTEIN"/>
    <property type="match status" value="1"/>
</dbReference>
<feature type="signal peptide" evidence="1">
    <location>
        <begin position="1"/>
        <end position="23"/>
    </location>
</feature>
<sequence>MNNNHFRNIILLTMMSALSLAFAGCATIRKTGAAQDSRICLSEVNNSGCDRAYRIIHGKLRPLERPQVRFAIEKALIEEDSCWVLLRVTVPDQSIRKHERYNACVMLSTVDGILNFPELNLDNDSGLPEADERSDSEETQEDTIVESLEIDARKGSPGYAYMSFRFCYHPSMEGNGAIISILPSLETKRYFFQHSPVELPVLWSYNPAMWKRAQQLPQFILLDKRPEYVLHGNEKNMFK</sequence>
<dbReference type="RefSeq" id="WP_104369553.1">
    <property type="nucleotide sequence ID" value="NZ_CP051672.1"/>
</dbReference>
<dbReference type="AlphaFoldDB" id="A0A7L5EGY5"/>
<evidence type="ECO:0000256" key="1">
    <source>
        <dbReference type="SAM" id="SignalP"/>
    </source>
</evidence>
<protein>
    <recommendedName>
        <fullName evidence="4">Lipoprotein</fullName>
    </recommendedName>
</protein>